<evidence type="ECO:0000313" key="2">
    <source>
        <dbReference type="Proteomes" id="UP000799754"/>
    </source>
</evidence>
<evidence type="ECO:0000313" key="1">
    <source>
        <dbReference type="EMBL" id="KAF2624467.1"/>
    </source>
</evidence>
<sequence>MSTQLDQVILSESNRTPIVQVIVWFCLVTSFLAFITHAGIKLYVFRALRAESGFLLVSLVFCIAQSIAALLQCGYGFGKPSVTLSSNDVQLTLKAEYAATILLFISLGFSKLAIVAFVHNLTPSKLHRKINYGVGALACLWLLCAVLVAVFECRVPRTWDRSLDRCLDRFTWWNAISIFNIVTEVAIIALELGITAQLRVTRQRKASIMSLFACRFLVLIATAIQLAYFHQEKNNPATNNDLTLGFWRSILCNQIVQCLAIVTTCLPYTKIFMEGFESGLIRIDDGRRRGDYASKGYSGREYQLMDVSRSSQARRSAPDKSINVSKSWAVSVEPAGRTQSS</sequence>
<proteinExistence type="predicted"/>
<accession>A0ACB6RRY3</accession>
<reference evidence="1" key="1">
    <citation type="journal article" date="2020" name="Stud. Mycol.">
        <title>101 Dothideomycetes genomes: a test case for predicting lifestyles and emergence of pathogens.</title>
        <authorList>
            <person name="Haridas S."/>
            <person name="Albert R."/>
            <person name="Binder M."/>
            <person name="Bloem J."/>
            <person name="Labutti K."/>
            <person name="Salamov A."/>
            <person name="Andreopoulos B."/>
            <person name="Baker S."/>
            <person name="Barry K."/>
            <person name="Bills G."/>
            <person name="Bluhm B."/>
            <person name="Cannon C."/>
            <person name="Castanera R."/>
            <person name="Culley D."/>
            <person name="Daum C."/>
            <person name="Ezra D."/>
            <person name="Gonzalez J."/>
            <person name="Henrissat B."/>
            <person name="Kuo A."/>
            <person name="Liang C."/>
            <person name="Lipzen A."/>
            <person name="Lutzoni F."/>
            <person name="Magnuson J."/>
            <person name="Mondo S."/>
            <person name="Nolan M."/>
            <person name="Ohm R."/>
            <person name="Pangilinan J."/>
            <person name="Park H.-J."/>
            <person name="Ramirez L."/>
            <person name="Alfaro M."/>
            <person name="Sun H."/>
            <person name="Tritt A."/>
            <person name="Yoshinaga Y."/>
            <person name="Zwiers L.-H."/>
            <person name="Turgeon B."/>
            <person name="Goodwin S."/>
            <person name="Spatafora J."/>
            <person name="Crous P."/>
            <person name="Grigoriev I."/>
        </authorList>
    </citation>
    <scope>NUCLEOTIDE SEQUENCE</scope>
    <source>
        <strain evidence="1">CBS 525.71</strain>
    </source>
</reference>
<dbReference type="EMBL" id="MU006730">
    <property type="protein sequence ID" value="KAF2624467.1"/>
    <property type="molecule type" value="Genomic_DNA"/>
</dbReference>
<name>A0ACB6RRY3_9PLEO</name>
<protein>
    <submittedName>
        <fullName evidence="1">Uncharacterized protein</fullName>
    </submittedName>
</protein>
<organism evidence="1 2">
    <name type="scientific">Macroventuria anomochaeta</name>
    <dbReference type="NCBI Taxonomy" id="301207"/>
    <lineage>
        <taxon>Eukaryota</taxon>
        <taxon>Fungi</taxon>
        <taxon>Dikarya</taxon>
        <taxon>Ascomycota</taxon>
        <taxon>Pezizomycotina</taxon>
        <taxon>Dothideomycetes</taxon>
        <taxon>Pleosporomycetidae</taxon>
        <taxon>Pleosporales</taxon>
        <taxon>Pleosporineae</taxon>
        <taxon>Didymellaceae</taxon>
        <taxon>Macroventuria</taxon>
    </lineage>
</organism>
<comment type="caution">
    <text evidence="1">The sequence shown here is derived from an EMBL/GenBank/DDBJ whole genome shotgun (WGS) entry which is preliminary data.</text>
</comment>
<gene>
    <name evidence="1" type="ORF">BU25DRAFT_413377</name>
</gene>
<dbReference type="Proteomes" id="UP000799754">
    <property type="component" value="Unassembled WGS sequence"/>
</dbReference>
<keyword evidence="2" id="KW-1185">Reference proteome</keyword>